<organism evidence="1 2">
    <name type="scientific">Aliirhizobium smilacinae</name>
    <dbReference type="NCBI Taxonomy" id="1395944"/>
    <lineage>
        <taxon>Bacteria</taxon>
        <taxon>Pseudomonadati</taxon>
        <taxon>Pseudomonadota</taxon>
        <taxon>Alphaproteobacteria</taxon>
        <taxon>Hyphomicrobiales</taxon>
        <taxon>Rhizobiaceae</taxon>
        <taxon>Aliirhizobium</taxon>
    </lineage>
</organism>
<gene>
    <name evidence="1" type="ORF">FHP24_08095</name>
</gene>
<dbReference type="GO" id="GO:0016746">
    <property type="term" value="F:acyltransferase activity"/>
    <property type="evidence" value="ECO:0007669"/>
    <property type="project" value="UniProtKB-KW"/>
</dbReference>
<dbReference type="Proteomes" id="UP000311605">
    <property type="component" value="Unassembled WGS sequence"/>
</dbReference>
<keyword evidence="1" id="KW-0012">Acyltransferase</keyword>
<dbReference type="EMBL" id="VDMN01000001">
    <property type="protein sequence ID" value="TNM66159.1"/>
    <property type="molecule type" value="Genomic_DNA"/>
</dbReference>
<dbReference type="RefSeq" id="WP_139675324.1">
    <property type="nucleotide sequence ID" value="NZ_VDMN01000001.1"/>
</dbReference>
<dbReference type="Pfam" id="PF00132">
    <property type="entry name" value="Hexapep"/>
    <property type="match status" value="1"/>
</dbReference>
<dbReference type="Gene3D" id="2.160.10.10">
    <property type="entry name" value="Hexapeptide repeat proteins"/>
    <property type="match status" value="1"/>
</dbReference>
<dbReference type="AlphaFoldDB" id="A0A5C4XS45"/>
<dbReference type="InterPro" id="IPR051159">
    <property type="entry name" value="Hexapeptide_acetyltransf"/>
</dbReference>
<evidence type="ECO:0000313" key="1">
    <source>
        <dbReference type="EMBL" id="TNM66159.1"/>
    </source>
</evidence>
<dbReference type="InterPro" id="IPR011004">
    <property type="entry name" value="Trimer_LpxA-like_sf"/>
</dbReference>
<keyword evidence="2" id="KW-1185">Reference proteome</keyword>
<reference evidence="1 2" key="1">
    <citation type="submission" date="2019-06" db="EMBL/GenBank/DDBJ databases">
        <title>The draft genome of Rhizobium smilacinae PTYR-5.</title>
        <authorList>
            <person name="Liu L."/>
            <person name="Li L."/>
            <person name="Zhang X."/>
        </authorList>
    </citation>
    <scope>NUCLEOTIDE SEQUENCE [LARGE SCALE GENOMIC DNA]</scope>
    <source>
        <strain evidence="1 2">PTYR-5</strain>
    </source>
</reference>
<proteinExistence type="predicted"/>
<name>A0A5C4XS45_9HYPH</name>
<protein>
    <submittedName>
        <fullName evidence="1">Acyltransferase</fullName>
    </submittedName>
</protein>
<dbReference type="PANTHER" id="PTHR23416">
    <property type="entry name" value="SIALIC ACID SYNTHASE-RELATED"/>
    <property type="match status" value="1"/>
</dbReference>
<evidence type="ECO:0000313" key="2">
    <source>
        <dbReference type="Proteomes" id="UP000311605"/>
    </source>
</evidence>
<sequence length="211" mass="22374">MASDTKGKLMNIVGAGENGNEIVGSPQKTESCNIRFLGSRGKLIIHENVSLLTVNINVHDDAYIEIGSGSRYRGTLNVLTGCSVKIGKRLHCNSFLNISCAEETQVSIGDDCLISTAIIRPSDMHAIHDRTTGERINFGADVAIGNNVWLAQEAMILKGVTIGDGCAIAARAVVTKDIPAHSIAAGNPARVVRENIVWGGDFPLRRPGLGG</sequence>
<dbReference type="InterPro" id="IPR001451">
    <property type="entry name" value="Hexapep"/>
</dbReference>
<dbReference type="OrthoDB" id="9815592at2"/>
<dbReference type="SUPFAM" id="SSF51161">
    <property type="entry name" value="Trimeric LpxA-like enzymes"/>
    <property type="match status" value="1"/>
</dbReference>
<comment type="caution">
    <text evidence="1">The sequence shown here is derived from an EMBL/GenBank/DDBJ whole genome shotgun (WGS) entry which is preliminary data.</text>
</comment>
<keyword evidence="1" id="KW-0808">Transferase</keyword>
<accession>A0A5C4XS45</accession>
<dbReference type="CDD" id="cd04647">
    <property type="entry name" value="LbH_MAT_like"/>
    <property type="match status" value="1"/>
</dbReference>